<dbReference type="OrthoDB" id="3521766at2"/>
<dbReference type="Proteomes" id="UP000009049">
    <property type="component" value="Chromosome"/>
</dbReference>
<dbReference type="GO" id="GO:0008483">
    <property type="term" value="F:transaminase activity"/>
    <property type="evidence" value="ECO:0007669"/>
    <property type="project" value="UniProtKB-KW"/>
</dbReference>
<dbReference type="PROSITE" id="PS50106">
    <property type="entry name" value="PDZ"/>
    <property type="match status" value="1"/>
</dbReference>
<sequence>MKLVRYARIGLLLGIVLCCFRGAAQHYQLLDGRKKSPKIPFELVNNLMIIPLEVNGTPLRFILDTGVNKPILFNVADQDSIELRNVAKIQIRGLGTGDPIDALRSTGNIFKLKGLVNPGQQLYVVLDREMNFSPSLGITIHGIIGYDLFRDHVVEVNYGRKFIRFHNPATYRHRNRSREVTVPITIDRNKAYVSGGVTLEDGEELDVKLLMDTGSSDALWLFRDDDEGLYIPEKHYEDYLGKGLSGTIYGKRTKVKQIRVGDFVLNDAKAAFPYLDSFRALPNLGDRDGSIGGELLKRFNMVFNYPSGELTLKPNAHFRDPFHFNLAGIELEHAGVRYIAERITDSRGVVQQDEEDTFGTVQILTSQRTRLSLVPEIVVSAIRAGSPAEEVGLRQGDVILAVNGKSVHRYKLQEIMKMINEKKGKRIRLLIERYNRDLLFSFTLRELFE</sequence>
<dbReference type="RefSeq" id="WP_015755672.1">
    <property type="nucleotide sequence ID" value="NC_013222.1"/>
</dbReference>
<keyword evidence="2" id="KW-0032">Aminotransferase</keyword>
<feature type="domain" description="PDZ" evidence="1">
    <location>
        <begin position="377"/>
        <end position="421"/>
    </location>
</feature>
<dbReference type="HOGENOM" id="CLU_039603_0_0_10"/>
<evidence type="ECO:0000313" key="2">
    <source>
        <dbReference type="EMBL" id="EAR14236.1"/>
    </source>
</evidence>
<dbReference type="eggNOG" id="COG0793">
    <property type="taxonomic scope" value="Bacteria"/>
</dbReference>
<gene>
    <name evidence="2" type="ordered locus">RB2501_02390</name>
</gene>
<dbReference type="Pfam" id="PF13650">
    <property type="entry name" value="Asp_protease_2"/>
    <property type="match status" value="2"/>
</dbReference>
<name>A4CPB5_ROBBH</name>
<dbReference type="EMBL" id="CP001712">
    <property type="protein sequence ID" value="EAR14236.1"/>
    <property type="molecule type" value="Genomic_DNA"/>
</dbReference>
<dbReference type="InterPro" id="IPR001478">
    <property type="entry name" value="PDZ"/>
</dbReference>
<reference evidence="2 3" key="1">
    <citation type="journal article" date="2009" name="J. Bacteriol.">
        <title>Complete genome sequence of Robiginitalea biformata HTCC2501.</title>
        <authorList>
            <person name="Oh H.M."/>
            <person name="Giovannoni S.J."/>
            <person name="Lee K."/>
            <person name="Ferriera S."/>
            <person name="Johnson J."/>
            <person name="Cho J.C."/>
        </authorList>
    </citation>
    <scope>NUCLEOTIDE SEQUENCE [LARGE SCALE GENOMIC DNA]</scope>
    <source>
        <strain evidence="3">ATCC BAA-864 / HTCC2501 / KCTC 12146</strain>
    </source>
</reference>
<dbReference type="InterPro" id="IPR036034">
    <property type="entry name" value="PDZ_sf"/>
</dbReference>
<dbReference type="Gene3D" id="2.30.42.10">
    <property type="match status" value="1"/>
</dbReference>
<dbReference type="STRING" id="313596.RB2501_02390"/>
<protein>
    <submittedName>
        <fullName evidence="2">Aspartate aminotransferase</fullName>
    </submittedName>
</protein>
<dbReference type="KEGG" id="rbi:RB2501_02390"/>
<organism evidence="2 3">
    <name type="scientific">Robiginitalea biformata (strain ATCC BAA-864 / DSM 15991 / KCTC 12146 / HTCC2501)</name>
    <dbReference type="NCBI Taxonomy" id="313596"/>
    <lineage>
        <taxon>Bacteria</taxon>
        <taxon>Pseudomonadati</taxon>
        <taxon>Bacteroidota</taxon>
        <taxon>Flavobacteriia</taxon>
        <taxon>Flavobacteriales</taxon>
        <taxon>Flavobacteriaceae</taxon>
        <taxon>Robiginitalea</taxon>
    </lineage>
</organism>
<dbReference type="Gene3D" id="2.40.70.10">
    <property type="entry name" value="Acid Proteases"/>
    <property type="match status" value="2"/>
</dbReference>
<accession>A4CPB5</accession>
<keyword evidence="2" id="KW-0808">Transferase</keyword>
<dbReference type="SMART" id="SM00228">
    <property type="entry name" value="PDZ"/>
    <property type="match status" value="1"/>
</dbReference>
<proteinExistence type="predicted"/>
<dbReference type="InterPro" id="IPR021109">
    <property type="entry name" value="Peptidase_aspartic_dom_sf"/>
</dbReference>
<dbReference type="Pfam" id="PF17820">
    <property type="entry name" value="PDZ_6"/>
    <property type="match status" value="1"/>
</dbReference>
<keyword evidence="3" id="KW-1185">Reference proteome</keyword>
<evidence type="ECO:0000259" key="1">
    <source>
        <dbReference type="PROSITE" id="PS50106"/>
    </source>
</evidence>
<evidence type="ECO:0000313" key="3">
    <source>
        <dbReference type="Proteomes" id="UP000009049"/>
    </source>
</evidence>
<dbReference type="AlphaFoldDB" id="A4CPB5"/>
<dbReference type="InterPro" id="IPR041489">
    <property type="entry name" value="PDZ_6"/>
</dbReference>
<dbReference type="SUPFAM" id="SSF50156">
    <property type="entry name" value="PDZ domain-like"/>
    <property type="match status" value="1"/>
</dbReference>